<dbReference type="OrthoDB" id="10548876at2759"/>
<feature type="region of interest" description="Disordered" evidence="1">
    <location>
        <begin position="1"/>
        <end position="49"/>
    </location>
</feature>
<dbReference type="STRING" id="79923.A0A419Q710"/>
<protein>
    <submittedName>
        <fullName evidence="2">Uncharacterized protein</fullName>
    </submittedName>
</protein>
<dbReference type="InParanoid" id="A0A419Q710"/>
<comment type="caution">
    <text evidence="2">The sequence shown here is derived from an EMBL/GenBank/DDBJ whole genome shotgun (WGS) entry which is preliminary data.</text>
</comment>
<dbReference type="EMBL" id="NIRI02000077">
    <property type="protein sequence ID" value="KAG5441572.1"/>
    <property type="molecule type" value="Genomic_DNA"/>
</dbReference>
<gene>
    <name evidence="2" type="ORF">CSKR_113767</name>
</gene>
<evidence type="ECO:0000313" key="2">
    <source>
        <dbReference type="EMBL" id="KAG5441572.1"/>
    </source>
</evidence>
<reference evidence="2 3" key="1">
    <citation type="journal article" date="2018" name="Biotechnol. Adv.">
        <title>Improved genomic resources and new bioinformatic workflow for the carcinogenic parasite Clonorchis sinensis: Biotechnological implications.</title>
        <authorList>
            <person name="Wang D."/>
            <person name="Korhonen P.K."/>
            <person name="Gasser R.B."/>
            <person name="Young N.D."/>
        </authorList>
    </citation>
    <scope>NUCLEOTIDE SEQUENCE [LARGE SCALE GENOMIC DNA]</scope>
    <source>
        <strain evidence="2">Cs-k2</strain>
    </source>
</reference>
<accession>A0A419Q710</accession>
<evidence type="ECO:0000256" key="1">
    <source>
        <dbReference type="SAM" id="MobiDB-lite"/>
    </source>
</evidence>
<name>A0A419Q710_CLOSI</name>
<evidence type="ECO:0000313" key="3">
    <source>
        <dbReference type="Proteomes" id="UP000286415"/>
    </source>
</evidence>
<dbReference type="Proteomes" id="UP000286415">
    <property type="component" value="Unassembled WGS sequence"/>
</dbReference>
<organism evidence="2 3">
    <name type="scientific">Clonorchis sinensis</name>
    <name type="common">Chinese liver fluke</name>
    <dbReference type="NCBI Taxonomy" id="79923"/>
    <lineage>
        <taxon>Eukaryota</taxon>
        <taxon>Metazoa</taxon>
        <taxon>Spiralia</taxon>
        <taxon>Lophotrochozoa</taxon>
        <taxon>Platyhelminthes</taxon>
        <taxon>Trematoda</taxon>
        <taxon>Digenea</taxon>
        <taxon>Opisthorchiida</taxon>
        <taxon>Opisthorchiata</taxon>
        <taxon>Opisthorchiidae</taxon>
        <taxon>Clonorchis</taxon>
    </lineage>
</organism>
<feature type="compositionally biased region" description="Polar residues" evidence="1">
    <location>
        <begin position="1"/>
        <end position="22"/>
    </location>
</feature>
<proteinExistence type="predicted"/>
<sequence length="126" mass="13523">MSGSGLNSLSTQPSLDCSSTASPPMGVVTTVDGMGSSHTDLSAPPARPRRTTCVLSSQKDLFAPTSPGVTRPHALIPQVQQCSPVTMEHAGPLKLDRLLIHHHHLQLYETVYLSYSGCSCHSFVRR</sequence>
<dbReference type="AlphaFoldDB" id="A0A419Q710"/>
<keyword evidence="3" id="KW-1185">Reference proteome</keyword>
<reference evidence="2 3" key="2">
    <citation type="journal article" date="2021" name="Genomics">
        <title>High-quality reference genome for Clonorchis sinensis.</title>
        <authorList>
            <person name="Young N.D."/>
            <person name="Stroehlein A.J."/>
            <person name="Kinkar L."/>
            <person name="Wang T."/>
            <person name="Sohn W.M."/>
            <person name="Chang B.C.H."/>
            <person name="Kaur P."/>
            <person name="Weisz D."/>
            <person name="Dudchenko O."/>
            <person name="Aiden E.L."/>
            <person name="Korhonen P.K."/>
            <person name="Gasser R.B."/>
        </authorList>
    </citation>
    <scope>NUCLEOTIDE SEQUENCE [LARGE SCALE GENOMIC DNA]</scope>
    <source>
        <strain evidence="2">Cs-k2</strain>
    </source>
</reference>